<organism evidence="1 2">
    <name type="scientific">Cichorium intybus</name>
    <name type="common">Chicory</name>
    <dbReference type="NCBI Taxonomy" id="13427"/>
    <lineage>
        <taxon>Eukaryota</taxon>
        <taxon>Viridiplantae</taxon>
        <taxon>Streptophyta</taxon>
        <taxon>Embryophyta</taxon>
        <taxon>Tracheophyta</taxon>
        <taxon>Spermatophyta</taxon>
        <taxon>Magnoliopsida</taxon>
        <taxon>eudicotyledons</taxon>
        <taxon>Gunneridae</taxon>
        <taxon>Pentapetalae</taxon>
        <taxon>asterids</taxon>
        <taxon>campanulids</taxon>
        <taxon>Asterales</taxon>
        <taxon>Asteraceae</taxon>
        <taxon>Cichorioideae</taxon>
        <taxon>Cichorieae</taxon>
        <taxon>Cichoriinae</taxon>
        <taxon>Cichorium</taxon>
    </lineage>
</organism>
<dbReference type="Proteomes" id="UP001055811">
    <property type="component" value="Linkage Group LG04"/>
</dbReference>
<dbReference type="EMBL" id="CM042012">
    <property type="protein sequence ID" value="KAI3751559.1"/>
    <property type="molecule type" value="Genomic_DNA"/>
</dbReference>
<reference evidence="2" key="1">
    <citation type="journal article" date="2022" name="Mol. Ecol. Resour.">
        <title>The genomes of chicory, endive, great burdock and yacon provide insights into Asteraceae palaeo-polyploidization history and plant inulin production.</title>
        <authorList>
            <person name="Fan W."/>
            <person name="Wang S."/>
            <person name="Wang H."/>
            <person name="Wang A."/>
            <person name="Jiang F."/>
            <person name="Liu H."/>
            <person name="Zhao H."/>
            <person name="Xu D."/>
            <person name="Zhang Y."/>
        </authorList>
    </citation>
    <scope>NUCLEOTIDE SEQUENCE [LARGE SCALE GENOMIC DNA]</scope>
    <source>
        <strain evidence="2">cv. Punajuju</strain>
    </source>
</reference>
<sequence length="113" mass="12522">MVSNIQQQYEEDMIEDTNRFTIDESLLILKILAPSLLASRPKGPSRREGASSAAFGRLLVWIVRCVGSLAIIKLVLSRPRASRRDQSFRRVASAVASGFFCLASLRVAISWLA</sequence>
<keyword evidence="2" id="KW-1185">Reference proteome</keyword>
<comment type="caution">
    <text evidence="1">The sequence shown here is derived from an EMBL/GenBank/DDBJ whole genome shotgun (WGS) entry which is preliminary data.</text>
</comment>
<proteinExistence type="predicted"/>
<name>A0ACB9DXY6_CICIN</name>
<gene>
    <name evidence="1" type="ORF">L2E82_22648</name>
</gene>
<evidence type="ECO:0000313" key="2">
    <source>
        <dbReference type="Proteomes" id="UP001055811"/>
    </source>
</evidence>
<evidence type="ECO:0000313" key="1">
    <source>
        <dbReference type="EMBL" id="KAI3751559.1"/>
    </source>
</evidence>
<protein>
    <submittedName>
        <fullName evidence="1">Uncharacterized protein</fullName>
    </submittedName>
</protein>
<reference evidence="1 2" key="2">
    <citation type="journal article" date="2022" name="Mol. Ecol. Resour.">
        <title>The genomes of chicory, endive, great burdock and yacon provide insights into Asteraceae paleo-polyploidization history and plant inulin production.</title>
        <authorList>
            <person name="Fan W."/>
            <person name="Wang S."/>
            <person name="Wang H."/>
            <person name="Wang A."/>
            <person name="Jiang F."/>
            <person name="Liu H."/>
            <person name="Zhao H."/>
            <person name="Xu D."/>
            <person name="Zhang Y."/>
        </authorList>
    </citation>
    <scope>NUCLEOTIDE SEQUENCE [LARGE SCALE GENOMIC DNA]</scope>
    <source>
        <strain evidence="2">cv. Punajuju</strain>
        <tissue evidence="1">Leaves</tissue>
    </source>
</reference>
<accession>A0ACB9DXY6</accession>